<dbReference type="Gene3D" id="1.10.1200.20">
    <property type="entry name" value="Colicin E immunity protein"/>
    <property type="match status" value="1"/>
</dbReference>
<protein>
    <submittedName>
        <fullName evidence="3">Bacteriocin immunity protein</fullName>
    </submittedName>
</protein>
<evidence type="ECO:0000313" key="3">
    <source>
        <dbReference type="EMBL" id="POU62659.1"/>
    </source>
</evidence>
<dbReference type="InterPro" id="IPR000290">
    <property type="entry name" value="Colicin_pyocin"/>
</dbReference>
<dbReference type="Proteomes" id="UP000237003">
    <property type="component" value="Unassembled WGS sequence"/>
</dbReference>
<sequence length="69" mass="7492">MINPASVVSKLLSDYTKSDFISLIAEIIGGQGTEAHQDNLLELFILLTEHPEGSDLIYYPQSAADATIL</sequence>
<dbReference type="GO" id="GO:0015643">
    <property type="term" value="F:toxic substance binding"/>
    <property type="evidence" value="ECO:0007669"/>
    <property type="project" value="InterPro"/>
</dbReference>
<name>A0A2S4RSJ7_CITAM</name>
<dbReference type="CDD" id="cd16363">
    <property type="entry name" value="Col_Im_like"/>
    <property type="match status" value="1"/>
</dbReference>
<evidence type="ECO:0000256" key="1">
    <source>
        <dbReference type="ARBA" id="ARBA00009346"/>
    </source>
</evidence>
<organism evidence="3 4">
    <name type="scientific">Citrobacter amalonaticus</name>
    <dbReference type="NCBI Taxonomy" id="35703"/>
    <lineage>
        <taxon>Bacteria</taxon>
        <taxon>Pseudomonadati</taxon>
        <taxon>Pseudomonadota</taxon>
        <taxon>Gammaproteobacteria</taxon>
        <taxon>Enterobacterales</taxon>
        <taxon>Enterobacteriaceae</taxon>
        <taxon>Citrobacter</taxon>
    </lineage>
</organism>
<keyword evidence="2" id="KW-0079">Bacteriocin immunity</keyword>
<accession>A0A2S4RSJ7</accession>
<gene>
    <name evidence="3" type="ORF">C3430_21220</name>
</gene>
<dbReference type="AlphaFoldDB" id="A0A2S4RSJ7"/>
<dbReference type="Pfam" id="PF01320">
    <property type="entry name" value="Colicin_Pyocin"/>
    <property type="match status" value="1"/>
</dbReference>
<dbReference type="OrthoDB" id="6810874at2"/>
<dbReference type="RefSeq" id="WP_103779614.1">
    <property type="nucleotide sequence ID" value="NZ_PQLX01000009.1"/>
</dbReference>
<dbReference type="SUPFAM" id="SSF47345">
    <property type="entry name" value="Colicin E immunity proteins"/>
    <property type="match status" value="1"/>
</dbReference>
<comment type="caution">
    <text evidence="3">The sequence shown here is derived from an EMBL/GenBank/DDBJ whole genome shotgun (WGS) entry which is preliminary data.</text>
</comment>
<dbReference type="GO" id="GO:0030153">
    <property type="term" value="P:bacteriocin immunity"/>
    <property type="evidence" value="ECO:0007669"/>
    <property type="project" value="UniProtKB-KW"/>
</dbReference>
<dbReference type="InterPro" id="IPR035900">
    <property type="entry name" value="Colicin_E_sf"/>
</dbReference>
<proteinExistence type="inferred from homology"/>
<dbReference type="PRINTS" id="PR01299">
    <property type="entry name" value="PYOCIN"/>
</dbReference>
<reference evidence="3 4" key="1">
    <citation type="submission" date="2018-01" db="EMBL/GenBank/DDBJ databases">
        <title>Complete genome sequences of 14 Citrobacter spp. isolated from plant in Canada.</title>
        <authorList>
            <person name="Bhandare S.G."/>
            <person name="Colavecchio A."/>
            <person name="Jeukens J."/>
            <person name="Emond-Rheault J.-G."/>
            <person name="Freschi L."/>
            <person name="Hamel J."/>
            <person name="Kukavica-Ibrulj I."/>
            <person name="Levesque R."/>
            <person name="Goodridge L."/>
        </authorList>
    </citation>
    <scope>NUCLEOTIDE SEQUENCE [LARGE SCALE GENOMIC DNA]</scope>
    <source>
        <strain evidence="3 4">S1285</strain>
    </source>
</reference>
<comment type="similarity">
    <text evidence="1">Belongs to the colicins ColE2/ColE8/ColE9 and pyocins S1/S2 family.</text>
</comment>
<evidence type="ECO:0000256" key="2">
    <source>
        <dbReference type="ARBA" id="ARBA00023025"/>
    </source>
</evidence>
<evidence type="ECO:0000313" key="4">
    <source>
        <dbReference type="Proteomes" id="UP000237003"/>
    </source>
</evidence>
<dbReference type="EMBL" id="PQLX01000009">
    <property type="protein sequence ID" value="POU62659.1"/>
    <property type="molecule type" value="Genomic_DNA"/>
</dbReference>